<dbReference type="SUPFAM" id="SSF116734">
    <property type="entry name" value="DNA methylase specificity domain"/>
    <property type="match status" value="2"/>
</dbReference>
<protein>
    <submittedName>
        <fullName evidence="5">Type I restriction enzyme S subunit</fullName>
    </submittedName>
</protein>
<dbReference type="PANTHER" id="PTHR43140">
    <property type="entry name" value="TYPE-1 RESTRICTION ENZYME ECOKI SPECIFICITY PROTEIN"/>
    <property type="match status" value="1"/>
</dbReference>
<reference evidence="5 6" key="1">
    <citation type="submission" date="2019-03" db="EMBL/GenBank/DDBJ databases">
        <title>Genomic Encyclopedia of Type Strains, Phase IV (KMG-IV): sequencing the most valuable type-strain genomes for metagenomic binning, comparative biology and taxonomic classification.</title>
        <authorList>
            <person name="Goeker M."/>
        </authorList>
    </citation>
    <scope>NUCLEOTIDE SEQUENCE [LARGE SCALE GENOMIC DNA]</scope>
    <source>
        <strain evidence="5 6">DSM 11901</strain>
    </source>
</reference>
<keyword evidence="2" id="KW-0680">Restriction system</keyword>
<dbReference type="AlphaFoldDB" id="A0A4R6REQ7"/>
<dbReference type="RefSeq" id="WP_166643506.1">
    <property type="nucleotide sequence ID" value="NZ_SNXW01000003.1"/>
</dbReference>
<keyword evidence="6" id="KW-1185">Reference proteome</keyword>
<evidence type="ECO:0000313" key="6">
    <source>
        <dbReference type="Proteomes" id="UP000294593"/>
    </source>
</evidence>
<feature type="domain" description="Type I restriction modification DNA specificity" evidence="4">
    <location>
        <begin position="71"/>
        <end position="183"/>
    </location>
</feature>
<gene>
    <name evidence="5" type="ORF">EV672_103385</name>
</gene>
<dbReference type="InterPro" id="IPR044946">
    <property type="entry name" value="Restrct_endonuc_typeI_TRD_sf"/>
</dbReference>
<evidence type="ECO:0000259" key="4">
    <source>
        <dbReference type="Pfam" id="PF01420"/>
    </source>
</evidence>
<dbReference type="Proteomes" id="UP000294593">
    <property type="component" value="Unassembled WGS sequence"/>
</dbReference>
<proteinExistence type="inferred from homology"/>
<dbReference type="GO" id="GO:0009307">
    <property type="term" value="P:DNA restriction-modification system"/>
    <property type="evidence" value="ECO:0007669"/>
    <property type="project" value="UniProtKB-KW"/>
</dbReference>
<evidence type="ECO:0000256" key="1">
    <source>
        <dbReference type="ARBA" id="ARBA00010923"/>
    </source>
</evidence>
<dbReference type="InterPro" id="IPR000055">
    <property type="entry name" value="Restrct_endonuc_typeI_TRD"/>
</dbReference>
<dbReference type="Pfam" id="PF01420">
    <property type="entry name" value="Methylase_S"/>
    <property type="match status" value="2"/>
</dbReference>
<dbReference type="EMBL" id="SNXW01000003">
    <property type="protein sequence ID" value="TDP84811.1"/>
    <property type="molecule type" value="Genomic_DNA"/>
</dbReference>
<comment type="caution">
    <text evidence="5">The sequence shown here is derived from an EMBL/GenBank/DDBJ whole genome shotgun (WGS) entry which is preliminary data.</text>
</comment>
<evidence type="ECO:0000313" key="5">
    <source>
        <dbReference type="EMBL" id="TDP84811.1"/>
    </source>
</evidence>
<dbReference type="GO" id="GO:0003677">
    <property type="term" value="F:DNA binding"/>
    <property type="evidence" value="ECO:0007669"/>
    <property type="project" value="UniProtKB-KW"/>
</dbReference>
<evidence type="ECO:0000256" key="2">
    <source>
        <dbReference type="ARBA" id="ARBA00022747"/>
    </source>
</evidence>
<feature type="domain" description="Type I restriction modification DNA specificity" evidence="4">
    <location>
        <begin position="225"/>
        <end position="387"/>
    </location>
</feature>
<evidence type="ECO:0000256" key="3">
    <source>
        <dbReference type="ARBA" id="ARBA00023125"/>
    </source>
</evidence>
<sequence length="447" mass="49309">MSNFPSHWVTTKGTTVFEFVTSGSRGWAQHYASTGAKFIRIGNLDHGSITLDLRDVQHVNPPSGAEGERTRLRPNDVLISITAELGMVGVVPAGFGEAYINQHIALARPRPDIHAKFVAWYFASDADGKKALRDMGRGGTKVGLGLDDIRNADVPLAPLPEQQRIADKLDTVLARVDAVNDRLARVAPLLKRFRQSVLAAATSGRLTADWRGADAFAVYPKRRLAEFGSARLGKMLDKQKNTGIETRYLRNVNVRWFGFDLSDLQNIRIEPHERETLQIVDGDLLICEGGEPGRCAVWNKGSTDIVFQKALHRVRVDSTKALPTWIAYALKSLCDSAALDDLFTGTTIKHLTGVALTQVDFPMPSIEEQYEIVRRLDILFAFADRLEVRLQAARTAASRLTPTLLAKAFRGELVPQDPADEPAAELLRRLAARSSTPAKRTRAKQAS</sequence>
<dbReference type="InterPro" id="IPR051212">
    <property type="entry name" value="Type-I_RE_S_subunit"/>
</dbReference>
<accession>A0A4R6REQ7</accession>
<comment type="similarity">
    <text evidence="1">Belongs to the type-I restriction system S methylase family.</text>
</comment>
<organism evidence="5 6">
    <name type="scientific">Aquabacterium commune</name>
    <dbReference type="NCBI Taxonomy" id="70586"/>
    <lineage>
        <taxon>Bacteria</taxon>
        <taxon>Pseudomonadati</taxon>
        <taxon>Pseudomonadota</taxon>
        <taxon>Betaproteobacteria</taxon>
        <taxon>Burkholderiales</taxon>
        <taxon>Aquabacterium</taxon>
    </lineage>
</organism>
<dbReference type="PANTHER" id="PTHR43140:SF1">
    <property type="entry name" value="TYPE I RESTRICTION ENZYME ECOKI SPECIFICITY SUBUNIT"/>
    <property type="match status" value="1"/>
</dbReference>
<name>A0A4R6REQ7_9BURK</name>
<keyword evidence="3" id="KW-0238">DNA-binding</keyword>
<dbReference type="Gene3D" id="3.90.220.20">
    <property type="entry name" value="DNA methylase specificity domains"/>
    <property type="match status" value="2"/>
</dbReference>